<dbReference type="Proteomes" id="UP001430953">
    <property type="component" value="Unassembled WGS sequence"/>
</dbReference>
<dbReference type="EMBL" id="JADYXP020000002">
    <property type="protein sequence ID" value="KAL0131194.1"/>
    <property type="molecule type" value="Genomic_DNA"/>
</dbReference>
<gene>
    <name evidence="1" type="ORF">PUN28_002629</name>
</gene>
<accession>A0AAW2GV77</accession>
<sequence>MPLSCSRLSLHALSSAIYSFLFLSSDSKSGKIVMREKGWSAEVRACVSEGLNPEMVKISILSNNKNSFHGCDEISFHLTTSTTIPSTVVYKFTHDCEEDLEVTELVER</sequence>
<evidence type="ECO:0000313" key="2">
    <source>
        <dbReference type="Proteomes" id="UP001430953"/>
    </source>
</evidence>
<organism evidence="1 2">
    <name type="scientific">Cardiocondyla obscurior</name>
    <dbReference type="NCBI Taxonomy" id="286306"/>
    <lineage>
        <taxon>Eukaryota</taxon>
        <taxon>Metazoa</taxon>
        <taxon>Ecdysozoa</taxon>
        <taxon>Arthropoda</taxon>
        <taxon>Hexapoda</taxon>
        <taxon>Insecta</taxon>
        <taxon>Pterygota</taxon>
        <taxon>Neoptera</taxon>
        <taxon>Endopterygota</taxon>
        <taxon>Hymenoptera</taxon>
        <taxon>Apocrita</taxon>
        <taxon>Aculeata</taxon>
        <taxon>Formicoidea</taxon>
        <taxon>Formicidae</taxon>
        <taxon>Myrmicinae</taxon>
        <taxon>Cardiocondyla</taxon>
    </lineage>
</organism>
<proteinExistence type="predicted"/>
<reference evidence="1 2" key="1">
    <citation type="submission" date="2023-03" db="EMBL/GenBank/DDBJ databases">
        <title>High recombination rates correlate with genetic variation in Cardiocondyla obscurior ants.</title>
        <authorList>
            <person name="Errbii M."/>
        </authorList>
    </citation>
    <scope>NUCLEOTIDE SEQUENCE [LARGE SCALE GENOMIC DNA]</scope>
    <source>
        <strain evidence="1">Alpha-2009</strain>
        <tissue evidence="1">Whole body</tissue>
    </source>
</reference>
<dbReference type="AlphaFoldDB" id="A0AAW2GV77"/>
<protein>
    <submittedName>
        <fullName evidence="1">Uncharacterized protein</fullName>
    </submittedName>
</protein>
<name>A0AAW2GV77_9HYME</name>
<keyword evidence="2" id="KW-1185">Reference proteome</keyword>
<comment type="caution">
    <text evidence="1">The sequence shown here is derived from an EMBL/GenBank/DDBJ whole genome shotgun (WGS) entry which is preliminary data.</text>
</comment>
<evidence type="ECO:0000313" key="1">
    <source>
        <dbReference type="EMBL" id="KAL0131194.1"/>
    </source>
</evidence>